<feature type="region of interest" description="Disordered" evidence="7">
    <location>
        <begin position="429"/>
        <end position="456"/>
    </location>
</feature>
<feature type="compositionally biased region" description="Pro residues" evidence="7">
    <location>
        <begin position="908"/>
        <end position="917"/>
    </location>
</feature>
<dbReference type="InterPro" id="IPR018326">
    <property type="entry name" value="Rad4_beta-hairpin_dom1"/>
</dbReference>
<sequence length="1056" mass="118555">MPPDVPRKRVRTPSPAPKASDKSKTSARKTTVFEDLEASAKTRSAEKTLFAVQRMQDDDSDSSSLSSLSDVDFEDVPAPKRQKVAAKSQQGSRSAVANANDVSEEDDEEDEDIEFEDVPDHVEASEKLGTGEIEIELYSGPRIPLASEIGKKGLTKKEKAMRQRTHNMHVQLLMWHNAIRNSWLCDQEVQAILISQLPPRLWDELDRWRRASGLEVPEEAPKKPSPKGKSQGRAGAKSKAQRRDWSEAADRLERGKPDLSHGDPIHRLLTALRTWWKQKFTITAPGLRKWGYMNMRRAAKLAASLGQPEHDPETQGERVRDLDDFRKLAQGCHGSRDVGSQLFTALLRGLGLEARLVANLQPLGFGWSKSEEADDEDSKTDVKANGSVDKAPPAKLTKKAKPIKPASRRVKKKGDDVLAMDLDESDEYVEPLSDASDDDSIVDVTDDFRPKPPKPKPYDKDLEFPMYWTEVLSPVTHKYVPVDPIVKTLVGSSRELIESLEPRGGKAEKSKQGMSYCIAHSSDGTAKDVTVRYLKGQIFPGKTKGMRMQREKVPVYNKHGKLKRYEYHDYFKAIMRGYSRGGIRTPFTETDYAEDSTDLKPAIPEKKEVKEGEETLQYYKSSAEFVLERHLKREEALLPGTTPVKMFRNKGKGGKLEAEEAVYLRKDIVPVKSAETWHKQGRAPMPGAEPLKHAPYRVATTNRRRELAEAEAAAGHKILQPLYGYDQTDWIIPDPIKDGVIPKNDYGNIDMFAEHMCPEGAVHIPYRGVVRVCKRMGIDYAEAVVGFEFGNRMAVPVIQGVVVAEEHHDQVLEELEKDEAERARKEDEKKRKLVLTTWRKFLMGLRVADRIREDYAHLEEQDGAESHAHHNKDWHAQMEEAEDEMRFRDENTAGGFLPEGFNVEEPAKPPPPPPKPPTRSGYFASSQGDEEDEVDPFEIDHGVDIEASQAGGFVPFDGGDGQVEEDGGGGGFIPEEAQDGLQDSQESEAKQEAIAVRPARTTKALKKAVPKAKAKPKQKQTPRRRSRRTKVEDSEEEDDSEEGDDDDDEFMLDDSE</sequence>
<dbReference type="Gene3D" id="2.20.20.110">
    <property type="entry name" value="Rad4, beta-hairpin domain BHD1"/>
    <property type="match status" value="1"/>
</dbReference>
<name>A0A9P9BR39_9PEZI</name>
<dbReference type="FunFam" id="3.30.70.2460:FF:000001">
    <property type="entry name" value="DNA repair protein Rad4 family"/>
    <property type="match status" value="1"/>
</dbReference>
<proteinExistence type="inferred from homology"/>
<feature type="domain" description="Rad4 beta-hairpin" evidence="10">
    <location>
        <begin position="741"/>
        <end position="815"/>
    </location>
</feature>
<dbReference type="SMART" id="SM01031">
    <property type="entry name" value="BHD_2"/>
    <property type="match status" value="1"/>
</dbReference>
<dbReference type="GO" id="GO:0071942">
    <property type="term" value="C:XPC complex"/>
    <property type="evidence" value="ECO:0007669"/>
    <property type="project" value="TreeGrafter"/>
</dbReference>
<feature type="compositionally biased region" description="Acidic residues" evidence="7">
    <location>
        <begin position="429"/>
        <end position="445"/>
    </location>
</feature>
<evidence type="ECO:0000256" key="1">
    <source>
        <dbReference type="ARBA" id="ARBA00004123"/>
    </source>
</evidence>
<feature type="compositionally biased region" description="Polar residues" evidence="7">
    <location>
        <begin position="87"/>
        <end position="97"/>
    </location>
</feature>
<dbReference type="GeneID" id="70187948"/>
<evidence type="ECO:0000256" key="4">
    <source>
        <dbReference type="ARBA" id="ARBA00023204"/>
    </source>
</evidence>
<evidence type="ECO:0000256" key="3">
    <source>
        <dbReference type="ARBA" id="ARBA00022763"/>
    </source>
</evidence>
<dbReference type="PANTHER" id="PTHR12135">
    <property type="entry name" value="DNA REPAIR PROTEIN XP-C / RAD4"/>
    <property type="match status" value="1"/>
</dbReference>
<feature type="compositionally biased region" description="Acidic residues" evidence="7">
    <location>
        <begin position="928"/>
        <end position="937"/>
    </location>
</feature>
<feature type="compositionally biased region" description="Acidic residues" evidence="7">
    <location>
        <begin position="1033"/>
        <end position="1056"/>
    </location>
</feature>
<evidence type="ECO:0000256" key="7">
    <source>
        <dbReference type="SAM" id="MobiDB-lite"/>
    </source>
</evidence>
<comment type="caution">
    <text evidence="11">The sequence shown here is derived from an EMBL/GenBank/DDBJ whole genome shotgun (WGS) entry which is preliminary data.</text>
</comment>
<dbReference type="EMBL" id="JAGTJQ010000003">
    <property type="protein sequence ID" value="KAH7035533.1"/>
    <property type="molecule type" value="Genomic_DNA"/>
</dbReference>
<dbReference type="OrthoDB" id="300780at2759"/>
<evidence type="ECO:0000256" key="6">
    <source>
        <dbReference type="SAM" id="Coils"/>
    </source>
</evidence>
<dbReference type="GO" id="GO:0003684">
    <property type="term" value="F:damaged DNA binding"/>
    <property type="evidence" value="ECO:0007669"/>
    <property type="project" value="InterPro"/>
</dbReference>
<keyword evidence="6" id="KW-0175">Coiled coil</keyword>
<comment type="subcellular location">
    <subcellularLocation>
        <location evidence="1">Nucleus</location>
    </subcellularLocation>
</comment>
<dbReference type="InterPro" id="IPR042488">
    <property type="entry name" value="Rad4_BHD3_sf"/>
</dbReference>
<dbReference type="GO" id="GO:0003697">
    <property type="term" value="F:single-stranded DNA binding"/>
    <property type="evidence" value="ECO:0007669"/>
    <property type="project" value="TreeGrafter"/>
</dbReference>
<dbReference type="PANTHER" id="PTHR12135:SF2">
    <property type="entry name" value="DNA REPAIR PROTEIN RAD34"/>
    <property type="match status" value="1"/>
</dbReference>
<dbReference type="GO" id="GO:0000111">
    <property type="term" value="C:nucleotide-excision repair factor 2 complex"/>
    <property type="evidence" value="ECO:0007669"/>
    <property type="project" value="TreeGrafter"/>
</dbReference>
<dbReference type="InterPro" id="IPR004583">
    <property type="entry name" value="DNA_repair_Rad4"/>
</dbReference>
<feature type="compositionally biased region" description="Basic residues" evidence="7">
    <location>
        <begin position="1003"/>
        <end position="1028"/>
    </location>
</feature>
<dbReference type="SUPFAM" id="SSF54001">
    <property type="entry name" value="Cysteine proteinases"/>
    <property type="match status" value="1"/>
</dbReference>
<feature type="domain" description="Rad4 beta-hairpin" evidence="8">
    <location>
        <begin position="609"/>
        <end position="669"/>
    </location>
</feature>
<dbReference type="SMART" id="SM01030">
    <property type="entry name" value="BHD_1"/>
    <property type="match status" value="1"/>
</dbReference>
<dbReference type="GO" id="GO:0006298">
    <property type="term" value="P:mismatch repair"/>
    <property type="evidence" value="ECO:0007669"/>
    <property type="project" value="TreeGrafter"/>
</dbReference>
<dbReference type="GO" id="GO:0006289">
    <property type="term" value="P:nucleotide-excision repair"/>
    <property type="evidence" value="ECO:0007669"/>
    <property type="project" value="InterPro"/>
</dbReference>
<dbReference type="InterPro" id="IPR018325">
    <property type="entry name" value="Rad4/PNGase_transGLS-fold"/>
</dbReference>
<dbReference type="GO" id="GO:0005737">
    <property type="term" value="C:cytoplasm"/>
    <property type="evidence" value="ECO:0007669"/>
    <property type="project" value="TreeGrafter"/>
</dbReference>
<evidence type="ECO:0000259" key="10">
    <source>
        <dbReference type="SMART" id="SM01032"/>
    </source>
</evidence>
<comment type="similarity">
    <text evidence="2">Belongs to the XPC family.</text>
</comment>
<keyword evidence="3" id="KW-0227">DNA damage</keyword>
<dbReference type="AlphaFoldDB" id="A0A9P9BR39"/>
<dbReference type="Pfam" id="PF10404">
    <property type="entry name" value="BHD_2"/>
    <property type="match status" value="1"/>
</dbReference>
<dbReference type="Pfam" id="PF03835">
    <property type="entry name" value="Rad4"/>
    <property type="match status" value="1"/>
</dbReference>
<accession>A0A9P9BR39</accession>
<protein>
    <submittedName>
        <fullName evidence="11">Rad4 transglutaminase-like domain-containing protein</fullName>
    </submittedName>
</protein>
<dbReference type="Proteomes" id="UP000756346">
    <property type="component" value="Unassembled WGS sequence"/>
</dbReference>
<evidence type="ECO:0000259" key="9">
    <source>
        <dbReference type="SMART" id="SM01031"/>
    </source>
</evidence>
<dbReference type="InterPro" id="IPR018327">
    <property type="entry name" value="BHD_2"/>
</dbReference>
<feature type="compositionally biased region" description="Acidic residues" evidence="7">
    <location>
        <begin position="102"/>
        <end position="117"/>
    </location>
</feature>
<keyword evidence="12" id="KW-1185">Reference proteome</keyword>
<feature type="region of interest" description="Disordered" evidence="7">
    <location>
        <begin position="367"/>
        <end position="412"/>
    </location>
</feature>
<feature type="compositionally biased region" description="Basic residues" evidence="7">
    <location>
        <begin position="396"/>
        <end position="412"/>
    </location>
</feature>
<keyword evidence="5" id="KW-0539">Nucleus</keyword>
<dbReference type="Gene3D" id="3.90.260.10">
    <property type="entry name" value="Transglutaminase-like"/>
    <property type="match status" value="1"/>
</dbReference>
<dbReference type="SMART" id="SM01032">
    <property type="entry name" value="BHD_3"/>
    <property type="match status" value="1"/>
</dbReference>
<evidence type="ECO:0000313" key="12">
    <source>
        <dbReference type="Proteomes" id="UP000756346"/>
    </source>
</evidence>
<feature type="coiled-coil region" evidence="6">
    <location>
        <begin position="801"/>
        <end position="832"/>
    </location>
</feature>
<evidence type="ECO:0000256" key="2">
    <source>
        <dbReference type="ARBA" id="ARBA00009525"/>
    </source>
</evidence>
<feature type="compositionally biased region" description="Basic and acidic residues" evidence="7">
    <location>
        <begin position="446"/>
        <end position="456"/>
    </location>
</feature>
<dbReference type="Gene3D" id="3.30.70.2460">
    <property type="entry name" value="Rad4, beta-hairpin domain BHD3"/>
    <property type="match status" value="1"/>
</dbReference>
<dbReference type="RefSeq" id="XP_046015626.1">
    <property type="nucleotide sequence ID" value="XM_046158402.1"/>
</dbReference>
<dbReference type="InterPro" id="IPR036985">
    <property type="entry name" value="Transglutaminase-like_sf"/>
</dbReference>
<evidence type="ECO:0000313" key="11">
    <source>
        <dbReference type="EMBL" id="KAH7035533.1"/>
    </source>
</evidence>
<feature type="region of interest" description="Disordered" evidence="7">
    <location>
        <begin position="891"/>
        <end position="1056"/>
    </location>
</feature>
<dbReference type="Pfam" id="PF10405">
    <property type="entry name" value="BHD_3"/>
    <property type="match status" value="1"/>
</dbReference>
<evidence type="ECO:0000259" key="8">
    <source>
        <dbReference type="SMART" id="SM01030"/>
    </source>
</evidence>
<keyword evidence="4" id="KW-0234">DNA repair</keyword>
<feature type="domain" description="Rad4 beta-hairpin" evidence="9">
    <location>
        <begin position="671"/>
        <end position="734"/>
    </location>
</feature>
<organism evidence="11 12">
    <name type="scientific">Microdochium trichocladiopsis</name>
    <dbReference type="NCBI Taxonomy" id="1682393"/>
    <lineage>
        <taxon>Eukaryota</taxon>
        <taxon>Fungi</taxon>
        <taxon>Dikarya</taxon>
        <taxon>Ascomycota</taxon>
        <taxon>Pezizomycotina</taxon>
        <taxon>Sordariomycetes</taxon>
        <taxon>Xylariomycetidae</taxon>
        <taxon>Xylariales</taxon>
        <taxon>Microdochiaceae</taxon>
        <taxon>Microdochium</taxon>
    </lineage>
</organism>
<dbReference type="InterPro" id="IPR018328">
    <property type="entry name" value="Rad4_beta-hairpin_dom3"/>
</dbReference>
<dbReference type="Pfam" id="PF10403">
    <property type="entry name" value="BHD_1"/>
    <property type="match status" value="1"/>
</dbReference>
<feature type="region of interest" description="Disordered" evidence="7">
    <location>
        <begin position="214"/>
        <end position="260"/>
    </location>
</feature>
<feature type="region of interest" description="Disordered" evidence="7">
    <location>
        <begin position="1"/>
        <end position="126"/>
    </location>
</feature>
<feature type="compositionally biased region" description="Basic and acidic residues" evidence="7">
    <location>
        <begin position="241"/>
        <end position="260"/>
    </location>
</feature>
<evidence type="ECO:0000256" key="5">
    <source>
        <dbReference type="ARBA" id="ARBA00023242"/>
    </source>
</evidence>
<gene>
    <name evidence="11" type="ORF">B0I36DRAFT_360883</name>
</gene>
<reference evidence="11" key="1">
    <citation type="journal article" date="2021" name="Nat. Commun.">
        <title>Genetic determinants of endophytism in the Arabidopsis root mycobiome.</title>
        <authorList>
            <person name="Mesny F."/>
            <person name="Miyauchi S."/>
            <person name="Thiergart T."/>
            <person name="Pickel B."/>
            <person name="Atanasova L."/>
            <person name="Karlsson M."/>
            <person name="Huettel B."/>
            <person name="Barry K.W."/>
            <person name="Haridas S."/>
            <person name="Chen C."/>
            <person name="Bauer D."/>
            <person name="Andreopoulos W."/>
            <person name="Pangilinan J."/>
            <person name="LaButti K."/>
            <person name="Riley R."/>
            <person name="Lipzen A."/>
            <person name="Clum A."/>
            <person name="Drula E."/>
            <person name="Henrissat B."/>
            <person name="Kohler A."/>
            <person name="Grigoriev I.V."/>
            <person name="Martin F.M."/>
            <person name="Hacquard S."/>
        </authorList>
    </citation>
    <scope>NUCLEOTIDE SEQUENCE</scope>
    <source>
        <strain evidence="11">MPI-CAGE-CH-0230</strain>
    </source>
</reference>
<dbReference type="InterPro" id="IPR038765">
    <property type="entry name" value="Papain-like_cys_pep_sf"/>
</dbReference>